<keyword evidence="13 19" id="KW-0472">Membrane</keyword>
<dbReference type="PANTHER" id="PTHR34148">
    <property type="entry name" value="ADENOSYLCOBINAMIDE-GDP RIBAZOLETRANSFERASE"/>
    <property type="match status" value="1"/>
</dbReference>
<comment type="similarity">
    <text evidence="4 19">Belongs to the CobS family.</text>
</comment>
<organism evidence="20 21">
    <name type="scientific">Paramagnetospirillum caucaseum</name>
    <dbReference type="NCBI Taxonomy" id="1244869"/>
    <lineage>
        <taxon>Bacteria</taxon>
        <taxon>Pseudomonadati</taxon>
        <taxon>Pseudomonadota</taxon>
        <taxon>Alphaproteobacteria</taxon>
        <taxon>Rhodospirillales</taxon>
        <taxon>Magnetospirillaceae</taxon>
        <taxon>Paramagnetospirillum</taxon>
    </lineage>
</organism>
<keyword evidence="10 19" id="KW-0812">Transmembrane</keyword>
<keyword evidence="11 19" id="KW-0460">Magnesium</keyword>
<dbReference type="RefSeq" id="WP_008615948.1">
    <property type="nucleotide sequence ID" value="NZ_AONQ01000015.1"/>
</dbReference>
<evidence type="ECO:0000256" key="7">
    <source>
        <dbReference type="ARBA" id="ARBA00022475"/>
    </source>
</evidence>
<evidence type="ECO:0000256" key="12">
    <source>
        <dbReference type="ARBA" id="ARBA00022989"/>
    </source>
</evidence>
<evidence type="ECO:0000256" key="1">
    <source>
        <dbReference type="ARBA" id="ARBA00001946"/>
    </source>
</evidence>
<evidence type="ECO:0000256" key="16">
    <source>
        <dbReference type="ARBA" id="ARBA00032853"/>
    </source>
</evidence>
<evidence type="ECO:0000256" key="17">
    <source>
        <dbReference type="ARBA" id="ARBA00048623"/>
    </source>
</evidence>
<accession>M2YC67</accession>
<evidence type="ECO:0000256" key="18">
    <source>
        <dbReference type="ARBA" id="ARBA00049504"/>
    </source>
</evidence>
<keyword evidence="21" id="KW-1185">Reference proteome</keyword>
<dbReference type="NCBIfam" id="TIGR00317">
    <property type="entry name" value="cobS"/>
    <property type="match status" value="1"/>
</dbReference>
<evidence type="ECO:0000256" key="3">
    <source>
        <dbReference type="ARBA" id="ARBA00004663"/>
    </source>
</evidence>
<feature type="transmembrane region" description="Helical" evidence="19">
    <location>
        <begin position="143"/>
        <end position="162"/>
    </location>
</feature>
<evidence type="ECO:0000256" key="19">
    <source>
        <dbReference type="HAMAP-Rule" id="MF_00719"/>
    </source>
</evidence>
<evidence type="ECO:0000313" key="21">
    <source>
        <dbReference type="Proteomes" id="UP000011744"/>
    </source>
</evidence>
<dbReference type="GO" id="GO:0009236">
    <property type="term" value="P:cobalamin biosynthetic process"/>
    <property type="evidence" value="ECO:0007669"/>
    <property type="project" value="UniProtKB-UniRule"/>
</dbReference>
<feature type="transmembrane region" description="Helical" evidence="19">
    <location>
        <begin position="46"/>
        <end position="66"/>
    </location>
</feature>
<reference evidence="20 21" key="1">
    <citation type="journal article" date="2014" name="Genome Announc.">
        <title>Draft Genome Sequence of Magnetospirillum sp. Strain SO-1, a Freshwater Magnetotactic Bacterium Isolated from the Ol'khovka River, Russia.</title>
        <authorList>
            <person name="Grouzdev D.S."/>
            <person name="Dziuba M.V."/>
            <person name="Sukhacheva M.S."/>
            <person name="Mardanov A.V."/>
            <person name="Beletskiy A.V."/>
            <person name="Kuznetsov B.B."/>
            <person name="Skryabin K.G."/>
        </authorList>
    </citation>
    <scope>NUCLEOTIDE SEQUENCE [LARGE SCALE GENOMIC DNA]</scope>
    <source>
        <strain evidence="20 21">SO-1</strain>
    </source>
</reference>
<evidence type="ECO:0000256" key="9">
    <source>
        <dbReference type="ARBA" id="ARBA00022679"/>
    </source>
</evidence>
<comment type="catalytic activity">
    <reaction evidence="17 19">
        <text>alpha-ribazole + adenosylcob(III)inamide-GDP = adenosylcob(III)alamin + GMP + H(+)</text>
        <dbReference type="Rhea" id="RHEA:16049"/>
        <dbReference type="ChEBI" id="CHEBI:10329"/>
        <dbReference type="ChEBI" id="CHEBI:15378"/>
        <dbReference type="ChEBI" id="CHEBI:18408"/>
        <dbReference type="ChEBI" id="CHEBI:58115"/>
        <dbReference type="ChEBI" id="CHEBI:60487"/>
        <dbReference type="EC" id="2.7.8.26"/>
    </reaction>
</comment>
<dbReference type="PANTHER" id="PTHR34148:SF1">
    <property type="entry name" value="ADENOSYLCOBINAMIDE-GDP RIBAZOLETRANSFERASE"/>
    <property type="match status" value="1"/>
</dbReference>
<evidence type="ECO:0000256" key="6">
    <source>
        <dbReference type="ARBA" id="ARBA00015850"/>
    </source>
</evidence>
<dbReference type="STRING" id="1244869.H261_07438"/>
<dbReference type="InterPro" id="IPR003805">
    <property type="entry name" value="CobS"/>
</dbReference>
<keyword evidence="9 19" id="KW-0808">Transferase</keyword>
<feature type="transmembrane region" description="Helical" evidence="19">
    <location>
        <begin position="210"/>
        <end position="227"/>
    </location>
</feature>
<dbReference type="GO" id="GO:0005886">
    <property type="term" value="C:plasma membrane"/>
    <property type="evidence" value="ECO:0007669"/>
    <property type="project" value="UniProtKB-SubCell"/>
</dbReference>
<comment type="catalytic activity">
    <reaction evidence="18 19">
        <text>alpha-ribazole 5'-phosphate + adenosylcob(III)inamide-GDP = adenosylcob(III)alamin 5'-phosphate + GMP + H(+)</text>
        <dbReference type="Rhea" id="RHEA:23560"/>
        <dbReference type="ChEBI" id="CHEBI:15378"/>
        <dbReference type="ChEBI" id="CHEBI:57918"/>
        <dbReference type="ChEBI" id="CHEBI:58115"/>
        <dbReference type="ChEBI" id="CHEBI:60487"/>
        <dbReference type="ChEBI" id="CHEBI:60493"/>
        <dbReference type="EC" id="2.7.8.26"/>
    </reaction>
</comment>
<evidence type="ECO:0000313" key="20">
    <source>
        <dbReference type="EMBL" id="EME70581.1"/>
    </source>
</evidence>
<name>M2YC67_9PROT</name>
<feature type="transmembrane region" description="Helical" evidence="19">
    <location>
        <begin position="183"/>
        <end position="204"/>
    </location>
</feature>
<dbReference type="GO" id="GO:0008818">
    <property type="term" value="F:cobalamin 5'-phosphate synthase activity"/>
    <property type="evidence" value="ECO:0007669"/>
    <property type="project" value="UniProtKB-UniRule"/>
</dbReference>
<comment type="subcellular location">
    <subcellularLocation>
        <location evidence="2 19">Cell membrane</location>
        <topology evidence="2 19">Multi-pass membrane protein</topology>
    </subcellularLocation>
</comment>
<keyword evidence="7 19" id="KW-1003">Cell membrane</keyword>
<proteinExistence type="inferred from homology"/>
<dbReference type="eggNOG" id="COG0368">
    <property type="taxonomic scope" value="Bacteria"/>
</dbReference>
<dbReference type="GO" id="GO:0051073">
    <property type="term" value="F:adenosylcobinamide-GDP ribazoletransferase activity"/>
    <property type="evidence" value="ECO:0007669"/>
    <property type="project" value="UniProtKB-UniRule"/>
</dbReference>
<evidence type="ECO:0000256" key="15">
    <source>
        <dbReference type="ARBA" id="ARBA00032605"/>
    </source>
</evidence>
<keyword evidence="8 19" id="KW-0169">Cobalamin biosynthesis</keyword>
<gene>
    <name evidence="19" type="primary">cobS</name>
    <name evidence="20" type="ORF">H261_07438</name>
</gene>
<dbReference type="HAMAP" id="MF_00719">
    <property type="entry name" value="CobS"/>
    <property type="match status" value="1"/>
</dbReference>
<dbReference type="PATRIC" id="fig|1244869.3.peg.1502"/>
<evidence type="ECO:0000256" key="13">
    <source>
        <dbReference type="ARBA" id="ARBA00023136"/>
    </source>
</evidence>
<comment type="caution">
    <text evidence="20">The sequence shown here is derived from an EMBL/GenBank/DDBJ whole genome shotgun (WGS) entry which is preliminary data.</text>
</comment>
<dbReference type="OrthoDB" id="9794626at2"/>
<evidence type="ECO:0000256" key="5">
    <source>
        <dbReference type="ARBA" id="ARBA00013200"/>
    </source>
</evidence>
<keyword evidence="12 19" id="KW-1133">Transmembrane helix</keyword>
<evidence type="ECO:0000256" key="14">
    <source>
        <dbReference type="ARBA" id="ARBA00025228"/>
    </source>
</evidence>
<sequence>MSESPVIDENPPPRSWLGDAHLAAVFLTRLPLPDAGMGDLARSMRAFPLVGIALGLGTAAIAWAAASVLPPLPAALLAVLALVLATGALHEDGLADLADGLGARGGRERRLEVMRDSRTGAFGVLALIFSIGLRASALAAIPLGWGQCAALVAALALSRALIPAAMQVMGPARTDGLGAGAGCPDATVAAAAAGLGLLACLIGLGLSGTLAVLLAALAAGGAVVWLARRALGGYTGDVLGAVQQAAEIAILLAAAGALT</sequence>
<dbReference type="Pfam" id="PF02654">
    <property type="entry name" value="CobS"/>
    <property type="match status" value="1"/>
</dbReference>
<comment type="cofactor">
    <cofactor evidence="1 19">
        <name>Mg(2+)</name>
        <dbReference type="ChEBI" id="CHEBI:18420"/>
    </cofactor>
</comment>
<evidence type="ECO:0000256" key="11">
    <source>
        <dbReference type="ARBA" id="ARBA00022842"/>
    </source>
</evidence>
<comment type="function">
    <text evidence="14 19">Joins adenosylcobinamide-GDP and alpha-ribazole to generate adenosylcobalamin (Ado-cobalamin). Also synthesizes adenosylcobalamin 5'-phosphate from adenosylcobinamide-GDP and alpha-ribazole 5'-phosphate.</text>
</comment>
<dbReference type="Proteomes" id="UP000011744">
    <property type="component" value="Unassembled WGS sequence"/>
</dbReference>
<dbReference type="EMBL" id="AONQ01000015">
    <property type="protein sequence ID" value="EME70581.1"/>
    <property type="molecule type" value="Genomic_DNA"/>
</dbReference>
<protein>
    <recommendedName>
        <fullName evidence="6 19">Adenosylcobinamide-GDP ribazoletransferase</fullName>
        <ecNumber evidence="5 19">2.7.8.26</ecNumber>
    </recommendedName>
    <alternativeName>
        <fullName evidence="16 19">Cobalamin synthase</fullName>
    </alternativeName>
    <alternativeName>
        <fullName evidence="15 19">Cobalamin-5'-phosphate synthase</fullName>
    </alternativeName>
</protein>
<evidence type="ECO:0000256" key="10">
    <source>
        <dbReference type="ARBA" id="ARBA00022692"/>
    </source>
</evidence>
<comment type="pathway">
    <text evidence="3 19">Cofactor biosynthesis; adenosylcobalamin biosynthesis; adenosylcobalamin from cob(II)yrinate a,c-diamide: step 7/7.</text>
</comment>
<dbReference type="UniPathway" id="UPA00148">
    <property type="reaction ID" value="UER00238"/>
</dbReference>
<dbReference type="AlphaFoldDB" id="M2YC67"/>
<evidence type="ECO:0000256" key="8">
    <source>
        <dbReference type="ARBA" id="ARBA00022573"/>
    </source>
</evidence>
<evidence type="ECO:0000256" key="2">
    <source>
        <dbReference type="ARBA" id="ARBA00004651"/>
    </source>
</evidence>
<evidence type="ECO:0000256" key="4">
    <source>
        <dbReference type="ARBA" id="ARBA00010561"/>
    </source>
</evidence>
<dbReference type="EC" id="2.7.8.26" evidence="5 19"/>
<feature type="transmembrane region" description="Helical" evidence="19">
    <location>
        <begin position="72"/>
        <end position="89"/>
    </location>
</feature>
<feature type="transmembrane region" description="Helical" evidence="19">
    <location>
        <begin position="119"/>
        <end position="137"/>
    </location>
</feature>